<proteinExistence type="predicted"/>
<dbReference type="Pfam" id="PF01970">
    <property type="entry name" value="TctA"/>
    <property type="match status" value="1"/>
</dbReference>
<feature type="transmembrane region" description="Helical" evidence="1">
    <location>
        <begin position="392"/>
        <end position="412"/>
    </location>
</feature>
<dbReference type="PANTHER" id="PTHR35342:SF5">
    <property type="entry name" value="TRICARBOXYLIC TRANSPORT PROTEIN"/>
    <property type="match status" value="1"/>
</dbReference>
<feature type="transmembrane region" description="Helical" evidence="1">
    <location>
        <begin position="142"/>
        <end position="159"/>
    </location>
</feature>
<feature type="transmembrane region" description="Helical" evidence="1">
    <location>
        <begin position="105"/>
        <end position="130"/>
    </location>
</feature>
<keyword evidence="1" id="KW-0472">Membrane</keyword>
<feature type="transmembrane region" description="Helical" evidence="1">
    <location>
        <begin position="6"/>
        <end position="30"/>
    </location>
</feature>
<dbReference type="EMBL" id="CP102480">
    <property type="protein sequence ID" value="UUX51206.1"/>
    <property type="molecule type" value="Genomic_DNA"/>
</dbReference>
<dbReference type="RefSeq" id="WP_257770557.1">
    <property type="nucleotide sequence ID" value="NZ_CP102480.1"/>
</dbReference>
<gene>
    <name evidence="3" type="ORF">NUH88_05820</name>
</gene>
<feature type="transmembrane region" description="Helical" evidence="1">
    <location>
        <begin position="259"/>
        <end position="285"/>
    </location>
</feature>
<keyword evidence="1" id="KW-0812">Transmembrane</keyword>
<dbReference type="Proteomes" id="UP001060336">
    <property type="component" value="Chromosome"/>
</dbReference>
<accession>A0A9J7AVQ3</accession>
<keyword evidence="1" id="KW-1133">Transmembrane helix</keyword>
<evidence type="ECO:0000313" key="3">
    <source>
        <dbReference type="EMBL" id="UUX51206.1"/>
    </source>
</evidence>
<feature type="transmembrane region" description="Helical" evidence="1">
    <location>
        <begin position="201"/>
        <end position="218"/>
    </location>
</feature>
<dbReference type="KEGG" id="naci:NUH88_05820"/>
<dbReference type="InterPro" id="IPR002823">
    <property type="entry name" value="DUF112_TM"/>
</dbReference>
<evidence type="ECO:0000313" key="4">
    <source>
        <dbReference type="Proteomes" id="UP001060336"/>
    </source>
</evidence>
<feature type="transmembrane region" description="Helical" evidence="1">
    <location>
        <begin position="522"/>
        <end position="540"/>
    </location>
</feature>
<name>A0A9J7AVQ3_9PROT</name>
<protein>
    <submittedName>
        <fullName evidence="3">Tripartite tricarboxylate transporter permease</fullName>
    </submittedName>
</protein>
<feature type="domain" description="DUF112" evidence="2">
    <location>
        <begin position="18"/>
        <end position="444"/>
    </location>
</feature>
<feature type="transmembrane region" description="Helical" evidence="1">
    <location>
        <begin position="360"/>
        <end position="380"/>
    </location>
</feature>
<feature type="transmembrane region" description="Helical" evidence="1">
    <location>
        <begin position="472"/>
        <end position="491"/>
    </location>
</feature>
<dbReference type="PANTHER" id="PTHR35342">
    <property type="entry name" value="TRICARBOXYLIC TRANSPORT PROTEIN"/>
    <property type="match status" value="1"/>
</dbReference>
<keyword evidence="4" id="KW-1185">Reference proteome</keyword>
<organism evidence="3 4">
    <name type="scientific">Nisaea acidiphila</name>
    <dbReference type="NCBI Taxonomy" id="1862145"/>
    <lineage>
        <taxon>Bacteria</taxon>
        <taxon>Pseudomonadati</taxon>
        <taxon>Pseudomonadota</taxon>
        <taxon>Alphaproteobacteria</taxon>
        <taxon>Rhodospirillales</taxon>
        <taxon>Thalassobaculaceae</taxon>
        <taxon>Nisaea</taxon>
    </lineage>
</organism>
<reference evidence="3" key="1">
    <citation type="submission" date="2022-08" db="EMBL/GenBank/DDBJ databases">
        <title>Nisaea acidiphila sp. nov., isolated from a marine algal debris and emended description of the genus Nisaea Urios et al. 2008.</title>
        <authorList>
            <person name="Kwon K."/>
        </authorList>
    </citation>
    <scope>NUCLEOTIDE SEQUENCE</scope>
    <source>
        <strain evidence="3">MEBiC11861</strain>
    </source>
</reference>
<feature type="transmembrane region" description="Helical" evidence="1">
    <location>
        <begin position="320"/>
        <end position="344"/>
    </location>
</feature>
<feature type="transmembrane region" description="Helical" evidence="1">
    <location>
        <begin position="37"/>
        <end position="56"/>
    </location>
</feature>
<feature type="transmembrane region" description="Helical" evidence="1">
    <location>
        <begin position="419"/>
        <end position="452"/>
    </location>
</feature>
<dbReference type="AlphaFoldDB" id="A0A9J7AVQ3"/>
<feature type="transmembrane region" description="Helical" evidence="1">
    <location>
        <begin position="62"/>
        <end position="84"/>
    </location>
</feature>
<sequence length="562" mass="59792">MLENILYAFSDVFAVGNLMLMTIGVTAGLIAGAIPGFTIAMAIVLTLPFTFGLSPVEGLATMIGVFVGGLSGGLMSGMLTGIPGTPSSIATTFDGFPMARGGKPGLALGLGVWSSFFGGLISAALLVTLAPSLAVIGLEFGPWDYFSLVLFALTITASLSGENLMKGMIAGALGLFIGTVGEDEVNGVARFTFGVDDLESGFSFLPVLIGLFAFSQLLSDIQDRVKARAALMDTRETDAKVRVEHLTAIRMIFARWTNLIRSSFIGVFTGVLPAAGGSISNILAYDQAKKASKTPERFGKGEPDGIIAPEASNNATAGGALITMMALGIPGDIVTAVMLGALLIHNVQPSPTFISDNPDLAYAIFIAFFLAHFIMIAMQSVTLKLFLLVTRIPMYVLASVILAYCAIGVFALNNIVYDIWVLFFFGIAGYVLRLLGFPLAPIILGVVLGHVAELNLSRALSIDSDLMLFVSRPWSLFFLVVAAFSVAFPWYQKLRGSQPWTLAYLPVLLACVSVPMFMMEGIVRPIIGVALLALSAYLLWRSAKNGWKVTPDGDHEVHLEET</sequence>
<evidence type="ECO:0000259" key="2">
    <source>
        <dbReference type="Pfam" id="PF01970"/>
    </source>
</evidence>
<feature type="transmembrane region" description="Helical" evidence="1">
    <location>
        <begin position="498"/>
        <end position="516"/>
    </location>
</feature>
<evidence type="ECO:0000256" key="1">
    <source>
        <dbReference type="SAM" id="Phobius"/>
    </source>
</evidence>